<dbReference type="InterPro" id="IPR011032">
    <property type="entry name" value="GroES-like_sf"/>
</dbReference>
<dbReference type="Proteomes" id="UP000249949">
    <property type="component" value="Chromosome"/>
</dbReference>
<proteinExistence type="inferred from homology"/>
<dbReference type="Gene3D" id="3.90.180.10">
    <property type="entry name" value="Medium-chain alcohol dehydrogenases, catalytic domain"/>
    <property type="match status" value="1"/>
</dbReference>
<evidence type="ECO:0000256" key="4">
    <source>
        <dbReference type="ARBA" id="ARBA00022833"/>
    </source>
</evidence>
<evidence type="ECO:0000313" key="8">
    <source>
        <dbReference type="EMBL" id="ARS64088.1"/>
    </source>
</evidence>
<dbReference type="InterPro" id="IPR013154">
    <property type="entry name" value="ADH-like_N"/>
</dbReference>
<sequence length="346" mass="37954">MGKMRAMVLSECAKIETNPLKSTEIDKHEIKESDEILLKIEACGVCHSQLHGIEGDWQHIGIPATLPIVPGHEVVGKVIEIGKDVTKFKIGERAGITPLLEACKECQYCKEGKEYLCESSKITGETLKGGYSEYITVKQDFATKVPEKMKSEYAAPLFCAGITAYKAVKAAEPTLDKKIGIFGIGGVGHMAIQFAKIEKTKVIAFSRSQNHLDVAKRLGAVDAMIFSKEQEEFLNKLSQKHGLLDAAIVFAPSDIVTDTAIKSVKKGGTIVIATIGERPEFIAFEEKTIRGTLIGSTKDMEQVIKLCNENEIEVIYETFPLEKANEALKKLKDSEIDARAVLVPNI</sequence>
<dbReference type="InterPro" id="IPR020843">
    <property type="entry name" value="ER"/>
</dbReference>
<dbReference type="InterPro" id="IPR002328">
    <property type="entry name" value="ADH_Zn_CS"/>
</dbReference>
<organism evidence="8 9">
    <name type="scientific">Candidatus Nitrosomarinus catalinensis</name>
    <dbReference type="NCBI Taxonomy" id="1898749"/>
    <lineage>
        <taxon>Archaea</taxon>
        <taxon>Nitrososphaerota</taxon>
        <taxon>Nitrososphaeria</taxon>
        <taxon>Nitrosopumilales</taxon>
        <taxon>Nitrosopumilaceae</taxon>
        <taxon>Candidatus Nitrosomarinus</taxon>
    </lineage>
</organism>
<dbReference type="AlphaFoldDB" id="A0A2Z2HIZ0"/>
<evidence type="ECO:0000256" key="5">
    <source>
        <dbReference type="ARBA" id="ARBA00023002"/>
    </source>
</evidence>
<dbReference type="Gene3D" id="3.40.50.720">
    <property type="entry name" value="NAD(P)-binding Rossmann-like Domain"/>
    <property type="match status" value="1"/>
</dbReference>
<dbReference type="PANTHER" id="PTHR42940">
    <property type="entry name" value="ALCOHOL DEHYDROGENASE 1-RELATED"/>
    <property type="match status" value="1"/>
</dbReference>
<dbReference type="GO" id="GO:0005737">
    <property type="term" value="C:cytoplasm"/>
    <property type="evidence" value="ECO:0007669"/>
    <property type="project" value="TreeGrafter"/>
</dbReference>
<dbReference type="PROSITE" id="PS00059">
    <property type="entry name" value="ADH_ZINC"/>
    <property type="match status" value="1"/>
</dbReference>
<evidence type="ECO:0000256" key="1">
    <source>
        <dbReference type="ARBA" id="ARBA00001947"/>
    </source>
</evidence>
<evidence type="ECO:0000256" key="2">
    <source>
        <dbReference type="ARBA" id="ARBA00008072"/>
    </source>
</evidence>
<dbReference type="EC" id="1.1.1.1" evidence="8"/>
<keyword evidence="4 6" id="KW-0862">Zinc</keyword>
<evidence type="ECO:0000256" key="6">
    <source>
        <dbReference type="RuleBase" id="RU361277"/>
    </source>
</evidence>
<dbReference type="InterPro" id="IPR036291">
    <property type="entry name" value="NAD(P)-bd_dom_sf"/>
</dbReference>
<dbReference type="EMBL" id="CP021324">
    <property type="protein sequence ID" value="ARS64088.1"/>
    <property type="molecule type" value="Genomic_DNA"/>
</dbReference>
<dbReference type="GeneID" id="32900960"/>
<keyword evidence="9" id="KW-1185">Reference proteome</keyword>
<dbReference type="InterPro" id="IPR013149">
    <property type="entry name" value="ADH-like_C"/>
</dbReference>
<keyword evidence="3 6" id="KW-0479">Metal-binding</keyword>
<feature type="domain" description="Enoyl reductase (ER)" evidence="7">
    <location>
        <begin position="18"/>
        <end position="342"/>
    </location>
</feature>
<evidence type="ECO:0000259" key="7">
    <source>
        <dbReference type="SMART" id="SM00829"/>
    </source>
</evidence>
<dbReference type="KEGG" id="nct:NMSP_0465"/>
<comment type="cofactor">
    <cofactor evidence="1 6">
        <name>Zn(2+)</name>
        <dbReference type="ChEBI" id="CHEBI:29105"/>
    </cofactor>
</comment>
<dbReference type="SMART" id="SM00829">
    <property type="entry name" value="PKS_ER"/>
    <property type="match status" value="1"/>
</dbReference>
<dbReference type="Pfam" id="PF08240">
    <property type="entry name" value="ADH_N"/>
    <property type="match status" value="1"/>
</dbReference>
<dbReference type="PANTHER" id="PTHR42940:SF8">
    <property type="entry name" value="VACUOLAR PROTEIN SORTING-ASSOCIATED PROTEIN 11"/>
    <property type="match status" value="1"/>
</dbReference>
<dbReference type="GO" id="GO:0008270">
    <property type="term" value="F:zinc ion binding"/>
    <property type="evidence" value="ECO:0007669"/>
    <property type="project" value="InterPro"/>
</dbReference>
<reference evidence="8 9" key="1">
    <citation type="journal article" date="2017" name="Environ. Microbiol.">
        <title>Genome and epigenome of a novel marine Thaumarchaeota strain suggest viral infection, phosphorothioation DNA modification and multiple restriction systems.</title>
        <authorList>
            <person name="Ahlgren N.A."/>
            <person name="Chen Y."/>
            <person name="Needham D.M."/>
            <person name="Parada A.E."/>
            <person name="Sachdeva R."/>
            <person name="Trinh V."/>
            <person name="Chen T."/>
            <person name="Fuhrman J.A."/>
        </authorList>
    </citation>
    <scope>NUCLEOTIDE SEQUENCE [LARGE SCALE GENOMIC DNA]</scope>
    <source>
        <strain evidence="8 9">SPOT01</strain>
    </source>
</reference>
<keyword evidence="5 8" id="KW-0560">Oxidoreductase</keyword>
<name>A0A2Z2HIZ0_9ARCH</name>
<evidence type="ECO:0000256" key="3">
    <source>
        <dbReference type="ARBA" id="ARBA00022723"/>
    </source>
</evidence>
<dbReference type="OrthoDB" id="8709at2157"/>
<dbReference type="GO" id="GO:0004022">
    <property type="term" value="F:alcohol dehydrogenase (NAD+) activity"/>
    <property type="evidence" value="ECO:0007669"/>
    <property type="project" value="UniProtKB-EC"/>
</dbReference>
<dbReference type="RefSeq" id="WP_086907261.1">
    <property type="nucleotide sequence ID" value="NZ_CP021324.1"/>
</dbReference>
<gene>
    <name evidence="8" type="primary">adh_1</name>
    <name evidence="8" type="ORF">NMSP_0465</name>
</gene>
<dbReference type="SUPFAM" id="SSF50129">
    <property type="entry name" value="GroES-like"/>
    <property type="match status" value="1"/>
</dbReference>
<dbReference type="SUPFAM" id="SSF51735">
    <property type="entry name" value="NAD(P)-binding Rossmann-fold domains"/>
    <property type="match status" value="1"/>
</dbReference>
<dbReference type="Pfam" id="PF00107">
    <property type="entry name" value="ADH_zinc_N"/>
    <property type="match status" value="1"/>
</dbReference>
<accession>A0A2Z2HIZ0</accession>
<protein>
    <submittedName>
        <fullName evidence="8">NAD-dependent alcohol dehydrogenase</fullName>
        <ecNumber evidence="8">1.1.1.1</ecNumber>
    </submittedName>
</protein>
<comment type="similarity">
    <text evidence="2 6">Belongs to the zinc-containing alcohol dehydrogenase family.</text>
</comment>
<evidence type="ECO:0000313" key="9">
    <source>
        <dbReference type="Proteomes" id="UP000249949"/>
    </source>
</evidence>